<dbReference type="Proteomes" id="UP000440578">
    <property type="component" value="Unassembled WGS sequence"/>
</dbReference>
<sequence>MLSRRWAAPSGVRGGQARQPSSSRRIADRPPSPVSGCVDYAGRQGRCVTLSMCPGLRQLLATNGPTAETVRRLRAGDCGAWRGGPLVCCGRGDPPTPPPSPPPPEEHPNLPILERGDQPCGMSIFHPNIFGGNLTTQGEFPWVAALAYDHPSLDRPGVNCGGALIGLQYVLTAAHCVTNLPEGFQLHSVRLGEHDLATEQDCGVPPDPELCLPPAQVFNVTETIVHPQYDDPVRDQNDIALLRLDRPVIENDGVAKVCLPLGVKRIADPTGEDATAAGFGQTERGFSSDVMLKVKLPVVPQEECAEVIGERGRTVGGGQLCAGGVRGQDSCVGDSGGPLVLP</sequence>
<dbReference type="InterPro" id="IPR001254">
    <property type="entry name" value="Trypsin_dom"/>
</dbReference>
<evidence type="ECO:0000256" key="1">
    <source>
        <dbReference type="ARBA" id="ARBA00022670"/>
    </source>
</evidence>
<dbReference type="AlphaFoldDB" id="A0A6A4WLC7"/>
<dbReference type="SUPFAM" id="SSF50494">
    <property type="entry name" value="Trypsin-like serine proteases"/>
    <property type="match status" value="1"/>
</dbReference>
<comment type="domain">
    <text evidence="9">The clip domain consists of 35-55 residues which are 'knitted' together usually by 3 conserved disulfide bonds forming a clip-like compact structure.</text>
</comment>
<evidence type="ECO:0000256" key="9">
    <source>
        <dbReference type="RuleBase" id="RU366078"/>
    </source>
</evidence>
<evidence type="ECO:0000256" key="4">
    <source>
        <dbReference type="ARBA" id="ARBA00022825"/>
    </source>
</evidence>
<comment type="subcellular location">
    <subcellularLocation>
        <location evidence="9">Secreted</location>
    </subcellularLocation>
</comment>
<dbReference type="PROSITE" id="PS00135">
    <property type="entry name" value="TRYPSIN_SER"/>
    <property type="match status" value="1"/>
</dbReference>
<evidence type="ECO:0000256" key="6">
    <source>
        <dbReference type="ARBA" id="ARBA00023180"/>
    </source>
</evidence>
<dbReference type="InterPro" id="IPR009003">
    <property type="entry name" value="Peptidase_S1_PA"/>
</dbReference>
<dbReference type="InterPro" id="IPR018114">
    <property type="entry name" value="TRYPSIN_HIS"/>
</dbReference>
<keyword evidence="1 8" id="KW-0645">Protease</keyword>
<dbReference type="PROSITE" id="PS50240">
    <property type="entry name" value="TRYPSIN_DOM"/>
    <property type="match status" value="1"/>
</dbReference>
<comment type="similarity">
    <text evidence="7 9">Belongs to the peptidase S1 family. CLIP subfamily.</text>
</comment>
<evidence type="ECO:0000313" key="14">
    <source>
        <dbReference type="Proteomes" id="UP000440578"/>
    </source>
</evidence>
<feature type="domain" description="Clip" evidence="12">
    <location>
        <begin position="36"/>
        <end position="89"/>
    </location>
</feature>
<dbReference type="InterPro" id="IPR038565">
    <property type="entry name" value="CLIP_sf"/>
</dbReference>
<name>A0A6A4WLC7_AMPAM</name>
<dbReference type="PRINTS" id="PR00722">
    <property type="entry name" value="CHYMOTRYPSIN"/>
</dbReference>
<dbReference type="Gene3D" id="2.40.10.10">
    <property type="entry name" value="Trypsin-like serine proteases"/>
    <property type="match status" value="2"/>
</dbReference>
<dbReference type="GO" id="GO:0004252">
    <property type="term" value="F:serine-type endopeptidase activity"/>
    <property type="evidence" value="ECO:0007669"/>
    <property type="project" value="UniProtKB-UniRule"/>
</dbReference>
<dbReference type="OrthoDB" id="6380398at2759"/>
<gene>
    <name evidence="13" type="primary">MP1_3</name>
    <name evidence="13" type="ORF">FJT64_020539</name>
</gene>
<dbReference type="EMBL" id="VIIS01000507">
    <property type="protein sequence ID" value="KAF0308197.1"/>
    <property type="molecule type" value="Genomic_DNA"/>
</dbReference>
<dbReference type="PROSITE" id="PS00134">
    <property type="entry name" value="TRYPSIN_HIS"/>
    <property type="match status" value="1"/>
</dbReference>
<comment type="caution">
    <text evidence="13">The sequence shown here is derived from an EMBL/GenBank/DDBJ whole genome shotgun (WGS) entry which is preliminary data.</text>
</comment>
<feature type="region of interest" description="Disordered" evidence="10">
    <location>
        <begin position="89"/>
        <end position="110"/>
    </location>
</feature>
<dbReference type="InterPro" id="IPR043504">
    <property type="entry name" value="Peptidase_S1_PA_chymotrypsin"/>
</dbReference>
<keyword evidence="6" id="KW-0325">Glycoprotein</keyword>
<proteinExistence type="inferred from homology"/>
<evidence type="ECO:0000259" key="12">
    <source>
        <dbReference type="PROSITE" id="PS51888"/>
    </source>
</evidence>
<keyword evidence="4 8" id="KW-0720">Serine protease</keyword>
<keyword evidence="9" id="KW-0964">Secreted</keyword>
<dbReference type="GO" id="GO:0005576">
    <property type="term" value="C:extracellular region"/>
    <property type="evidence" value="ECO:0007669"/>
    <property type="project" value="UniProtKB-SubCell"/>
</dbReference>
<evidence type="ECO:0000256" key="8">
    <source>
        <dbReference type="RuleBase" id="RU363034"/>
    </source>
</evidence>
<dbReference type="InterPro" id="IPR033116">
    <property type="entry name" value="TRYPSIN_SER"/>
</dbReference>
<keyword evidence="2" id="KW-0732">Signal</keyword>
<dbReference type="EC" id="3.4.21.-" evidence="8"/>
<dbReference type="PROSITE" id="PS51888">
    <property type="entry name" value="CLIP"/>
    <property type="match status" value="1"/>
</dbReference>
<evidence type="ECO:0000256" key="3">
    <source>
        <dbReference type="ARBA" id="ARBA00022801"/>
    </source>
</evidence>
<evidence type="ECO:0000313" key="13">
    <source>
        <dbReference type="EMBL" id="KAF0308197.1"/>
    </source>
</evidence>
<dbReference type="Gene3D" id="3.30.1640.30">
    <property type="match status" value="1"/>
</dbReference>
<keyword evidence="3 8" id="KW-0378">Hydrolase</keyword>
<dbReference type="GO" id="GO:0006508">
    <property type="term" value="P:proteolysis"/>
    <property type="evidence" value="ECO:0007669"/>
    <property type="project" value="UniProtKB-KW"/>
</dbReference>
<protein>
    <recommendedName>
        <fullName evidence="9">CLIP domain-containing serine protease</fullName>
        <ecNumber evidence="8">3.4.21.-</ecNumber>
    </recommendedName>
</protein>
<dbReference type="SMART" id="SM00680">
    <property type="entry name" value="CLIP"/>
    <property type="match status" value="1"/>
</dbReference>
<dbReference type="PANTHER" id="PTHR24256">
    <property type="entry name" value="TRYPTASE-RELATED"/>
    <property type="match status" value="1"/>
</dbReference>
<evidence type="ECO:0000256" key="5">
    <source>
        <dbReference type="ARBA" id="ARBA00023157"/>
    </source>
</evidence>
<keyword evidence="5" id="KW-1015">Disulfide bond</keyword>
<dbReference type="InterPro" id="IPR001314">
    <property type="entry name" value="Peptidase_S1A"/>
</dbReference>
<organism evidence="13 14">
    <name type="scientific">Amphibalanus amphitrite</name>
    <name type="common">Striped barnacle</name>
    <name type="synonym">Balanus amphitrite</name>
    <dbReference type="NCBI Taxonomy" id="1232801"/>
    <lineage>
        <taxon>Eukaryota</taxon>
        <taxon>Metazoa</taxon>
        <taxon>Ecdysozoa</taxon>
        <taxon>Arthropoda</taxon>
        <taxon>Crustacea</taxon>
        <taxon>Multicrustacea</taxon>
        <taxon>Cirripedia</taxon>
        <taxon>Thoracica</taxon>
        <taxon>Thoracicalcarea</taxon>
        <taxon>Balanomorpha</taxon>
        <taxon>Balanoidea</taxon>
        <taxon>Balanidae</taxon>
        <taxon>Amphibalaninae</taxon>
        <taxon>Amphibalanus</taxon>
    </lineage>
</organism>
<feature type="region of interest" description="Disordered" evidence="10">
    <location>
        <begin position="1"/>
        <end position="35"/>
    </location>
</feature>
<feature type="domain" description="Peptidase S1" evidence="11">
    <location>
        <begin position="129"/>
        <end position="342"/>
    </location>
</feature>
<evidence type="ECO:0000259" key="11">
    <source>
        <dbReference type="PROSITE" id="PS50240"/>
    </source>
</evidence>
<dbReference type="Pfam" id="PF00089">
    <property type="entry name" value="Trypsin"/>
    <property type="match status" value="1"/>
</dbReference>
<dbReference type="FunFam" id="2.40.10.10:FF:000028">
    <property type="entry name" value="Serine protease easter"/>
    <property type="match status" value="1"/>
</dbReference>
<accession>A0A6A4WLC7</accession>
<keyword evidence="14" id="KW-1185">Reference proteome</keyword>
<evidence type="ECO:0000256" key="2">
    <source>
        <dbReference type="ARBA" id="ARBA00022729"/>
    </source>
</evidence>
<evidence type="ECO:0000256" key="10">
    <source>
        <dbReference type="SAM" id="MobiDB-lite"/>
    </source>
</evidence>
<dbReference type="InterPro" id="IPR022700">
    <property type="entry name" value="CLIP"/>
</dbReference>
<dbReference type="InterPro" id="IPR051487">
    <property type="entry name" value="Ser/Thr_Proteases_Immune/Dev"/>
</dbReference>
<reference evidence="13 14" key="1">
    <citation type="submission" date="2019-07" db="EMBL/GenBank/DDBJ databases">
        <title>Draft genome assembly of a fouling barnacle, Amphibalanus amphitrite (Darwin, 1854): The first reference genome for Thecostraca.</title>
        <authorList>
            <person name="Kim W."/>
        </authorList>
    </citation>
    <scope>NUCLEOTIDE SEQUENCE [LARGE SCALE GENOMIC DNA]</scope>
    <source>
        <strain evidence="13">SNU_AA5</strain>
        <tissue evidence="13">Soma without cirri and trophi</tissue>
    </source>
</reference>
<dbReference type="SMART" id="SM00020">
    <property type="entry name" value="Tryp_SPc"/>
    <property type="match status" value="1"/>
</dbReference>
<dbReference type="Pfam" id="PF12032">
    <property type="entry name" value="CLIP"/>
    <property type="match status" value="1"/>
</dbReference>
<dbReference type="CDD" id="cd00190">
    <property type="entry name" value="Tryp_SPc"/>
    <property type="match status" value="1"/>
</dbReference>
<feature type="compositionally biased region" description="Pro residues" evidence="10">
    <location>
        <begin position="94"/>
        <end position="103"/>
    </location>
</feature>
<evidence type="ECO:0000256" key="7">
    <source>
        <dbReference type="ARBA" id="ARBA00024195"/>
    </source>
</evidence>